<gene>
    <name evidence="1" type="ORF">SAMN05216581_0383</name>
</gene>
<evidence type="ECO:0000313" key="1">
    <source>
        <dbReference type="EMBL" id="SEH89617.1"/>
    </source>
</evidence>
<reference evidence="1 2" key="1">
    <citation type="submission" date="2016-10" db="EMBL/GenBank/DDBJ databases">
        <authorList>
            <person name="de Groot N.N."/>
        </authorList>
    </citation>
    <scope>NUCLEOTIDE SEQUENCE [LARGE SCALE GENOMIC DNA]</scope>
    <source>
        <strain evidence="1 2">LMG 2158</strain>
    </source>
</reference>
<dbReference type="AlphaFoldDB" id="A0A1H6LM07"/>
<organism evidence="1 2">
    <name type="scientific">Pseudomonas asplenii</name>
    <dbReference type="NCBI Taxonomy" id="53407"/>
    <lineage>
        <taxon>Bacteria</taxon>
        <taxon>Pseudomonadati</taxon>
        <taxon>Pseudomonadota</taxon>
        <taxon>Gammaproteobacteria</taxon>
        <taxon>Pseudomonadales</taxon>
        <taxon>Pseudomonadaceae</taxon>
        <taxon>Pseudomonas</taxon>
    </lineage>
</organism>
<proteinExistence type="predicted"/>
<dbReference type="Proteomes" id="UP000182272">
    <property type="component" value="Chromosome I"/>
</dbReference>
<dbReference type="OrthoDB" id="7017966at2"/>
<evidence type="ECO:0000313" key="2">
    <source>
        <dbReference type="Proteomes" id="UP000182272"/>
    </source>
</evidence>
<name>A0A1H6LM07_9PSED</name>
<dbReference type="RefSeq" id="WP_155770326.1">
    <property type="nucleotide sequence ID" value="NZ_LT629972.1"/>
</dbReference>
<accession>A0A1H6LM07</accession>
<protein>
    <submittedName>
        <fullName evidence="1">Uncharacterized protein</fullName>
    </submittedName>
</protein>
<dbReference type="EMBL" id="LT629972">
    <property type="protein sequence ID" value="SEH89617.1"/>
    <property type="molecule type" value="Genomic_DNA"/>
</dbReference>
<sequence>MPFKIGSHNIQNILSAPQDLNKCEGEIRKLVAGLKNVHNREKSFLEQEKRILEHRAIASELKSATADARPRCKAYRKYTSPWRLSENTRPFVRQKNDQIHITPRKGVKIYWAEKCDRIFNTALTVAPSKYDGGYNQASAKISQLNEYIGERIDGVNKRTPLDLLEEISNVNIQHKALDRNEVSMRKYEKALGKQYAEQQTYQERKAIKQEMTKAAFALFIEPGTVDYLNRETDKKPKLADTLKNVSRSDIIRLLNDGFADHTSDSTSTYRYETCLSKKEINLYKNRINDKGSVLIDKFMPVDPAPSARKDTNVVFIIEGTPSEAEADGNRYKVFRHGCRYIPESVNVADDGKTHIHLRQVRSSMSRD</sequence>